<dbReference type="AlphaFoldDB" id="A5FBL5"/>
<dbReference type="KEGG" id="fjo:Fjoh_4397"/>
<dbReference type="STRING" id="376686.Fjoh_4397"/>
<reference evidence="1 2" key="1">
    <citation type="journal article" date="2009" name="Appl. Environ. Microbiol.">
        <title>Novel features of the polysaccharide-digesting gliding bacterium Flavobacterium johnsoniae as revealed by genome sequence analysis.</title>
        <authorList>
            <person name="McBride M.J."/>
            <person name="Xie G."/>
            <person name="Martens E.C."/>
            <person name="Lapidus A."/>
            <person name="Henrissat B."/>
            <person name="Rhodes R.G."/>
            <person name="Goltsman E."/>
            <person name="Wang W."/>
            <person name="Xu J."/>
            <person name="Hunnicutt D.W."/>
            <person name="Staroscik A.M."/>
            <person name="Hoover T.R."/>
            <person name="Cheng Y.Q."/>
            <person name="Stein J.L."/>
        </authorList>
    </citation>
    <scope>NUCLEOTIDE SEQUENCE [LARGE SCALE GENOMIC DNA]</scope>
    <source>
        <strain evidence="2">ATCC 17061 / DSM 2064 / JCM 8514 / BCRC 14874 / CCUG 350202 / NBRC 14942 / NCIMB 11054 / UW101</strain>
    </source>
</reference>
<dbReference type="GeneID" id="31767322"/>
<gene>
    <name evidence="1" type="ordered locus">Fjoh_4397</name>
</gene>
<dbReference type="InterPro" id="IPR027417">
    <property type="entry name" value="P-loop_NTPase"/>
</dbReference>
<proteinExistence type="predicted"/>
<dbReference type="eggNOG" id="ENOG5032YMY">
    <property type="taxonomic scope" value="Bacteria"/>
</dbReference>
<dbReference type="RefSeq" id="WP_012026370.1">
    <property type="nucleotide sequence ID" value="NC_009441.1"/>
</dbReference>
<dbReference type="EMBL" id="CP000685">
    <property type="protein sequence ID" value="ABQ07404.1"/>
    <property type="molecule type" value="Genomic_DNA"/>
</dbReference>
<dbReference type="OrthoDB" id="5821096at2"/>
<dbReference type="SUPFAM" id="SSF52540">
    <property type="entry name" value="P-loop containing nucleoside triphosphate hydrolases"/>
    <property type="match status" value="1"/>
</dbReference>
<name>A5FBL5_FLAJ1</name>
<dbReference type="Proteomes" id="UP000006694">
    <property type="component" value="Chromosome"/>
</dbReference>
<keyword evidence="2" id="KW-1185">Reference proteome</keyword>
<organism evidence="1 2">
    <name type="scientific">Flavobacterium johnsoniae (strain ATCC 17061 / DSM 2064 / JCM 8514 / BCRC 14874 / CCUG 350202 / NBRC 14942 / NCIMB 11054 / UW101)</name>
    <name type="common">Cytophaga johnsonae</name>
    <dbReference type="NCBI Taxonomy" id="376686"/>
    <lineage>
        <taxon>Bacteria</taxon>
        <taxon>Pseudomonadati</taxon>
        <taxon>Bacteroidota</taxon>
        <taxon>Flavobacteriia</taxon>
        <taxon>Flavobacteriales</taxon>
        <taxon>Flavobacteriaceae</taxon>
        <taxon>Flavobacterium</taxon>
    </lineage>
</organism>
<sequence>MSTIIGIWNASGKGKSSSILSLANFLMSTYQSYRVVHCNKNPSALTIDFRLILEIKGKIYALESMGDPNSGLERRLDDIMVTYKPDVLVCATRTRGNTVLAVQNIKAKYSSDLIWSSTYQTSHSHTLVNDAKAEHLHDLMRKLSLI</sequence>
<dbReference type="HOGENOM" id="CLU_1774662_0_0_10"/>
<accession>A5FBL5</accession>
<evidence type="ECO:0000313" key="2">
    <source>
        <dbReference type="Proteomes" id="UP000006694"/>
    </source>
</evidence>
<protein>
    <submittedName>
        <fullName evidence="1">Uncharacterized protein</fullName>
    </submittedName>
</protein>
<evidence type="ECO:0000313" key="1">
    <source>
        <dbReference type="EMBL" id="ABQ07404.1"/>
    </source>
</evidence>